<feature type="region of interest" description="Disordered" evidence="4">
    <location>
        <begin position="1767"/>
        <end position="1805"/>
    </location>
</feature>
<evidence type="ECO:0000313" key="6">
    <source>
        <dbReference type="EMBL" id="GEU28103.1"/>
    </source>
</evidence>
<dbReference type="GO" id="GO:0005886">
    <property type="term" value="C:plasma membrane"/>
    <property type="evidence" value="ECO:0007669"/>
    <property type="project" value="TreeGrafter"/>
</dbReference>
<evidence type="ECO:0000256" key="4">
    <source>
        <dbReference type="SAM" id="MobiDB-lite"/>
    </source>
</evidence>
<accession>A0A699GDU2</accession>
<feature type="region of interest" description="Disordered" evidence="4">
    <location>
        <begin position="1822"/>
        <end position="1875"/>
    </location>
</feature>
<feature type="region of interest" description="Disordered" evidence="4">
    <location>
        <begin position="703"/>
        <end position="741"/>
    </location>
</feature>
<keyword evidence="1" id="KW-0808">Transferase</keyword>
<reference evidence="6" key="1">
    <citation type="journal article" date="2019" name="Sci. Rep.">
        <title>Draft genome of Tanacetum cinerariifolium, the natural source of mosquito coil.</title>
        <authorList>
            <person name="Yamashiro T."/>
            <person name="Shiraishi A."/>
            <person name="Satake H."/>
            <person name="Nakayama K."/>
        </authorList>
    </citation>
    <scope>NUCLEOTIDE SEQUENCE</scope>
</reference>
<dbReference type="Gene3D" id="3.40.50.300">
    <property type="entry name" value="P-loop containing nucleotide triphosphate hydrolases"/>
    <property type="match status" value="1"/>
</dbReference>
<protein>
    <recommendedName>
        <fullName evidence="5">Signal transduction histidine kinase osmosensitive K+ channel sensor N-terminal domain-containing protein</fullName>
    </recommendedName>
</protein>
<feature type="region of interest" description="Disordered" evidence="4">
    <location>
        <begin position="402"/>
        <end position="422"/>
    </location>
</feature>
<dbReference type="EMBL" id="BKCJ010000001">
    <property type="protein sequence ID" value="GEU28103.1"/>
    <property type="molecule type" value="Genomic_DNA"/>
</dbReference>
<dbReference type="PANTHER" id="PTHR45569:SF1">
    <property type="entry name" value="SENSOR PROTEIN KDPD"/>
    <property type="match status" value="1"/>
</dbReference>
<feature type="region of interest" description="Disordered" evidence="4">
    <location>
        <begin position="849"/>
        <end position="1076"/>
    </location>
</feature>
<feature type="compositionally biased region" description="Basic residues" evidence="4">
    <location>
        <begin position="1787"/>
        <end position="1800"/>
    </location>
</feature>
<dbReference type="GO" id="GO:0005737">
    <property type="term" value="C:cytoplasm"/>
    <property type="evidence" value="ECO:0007669"/>
    <property type="project" value="UniProtKB-ARBA"/>
</dbReference>
<dbReference type="InterPro" id="IPR052023">
    <property type="entry name" value="Histidine_kinase_KdpD"/>
</dbReference>
<feature type="compositionally biased region" description="Low complexity" evidence="4">
    <location>
        <begin position="1022"/>
        <end position="1050"/>
    </location>
</feature>
<feature type="compositionally biased region" description="Basic and acidic residues" evidence="4">
    <location>
        <begin position="925"/>
        <end position="942"/>
    </location>
</feature>
<gene>
    <name evidence="6" type="ORF">Tci_000081</name>
</gene>
<dbReference type="InterPro" id="IPR027417">
    <property type="entry name" value="P-loop_NTPase"/>
</dbReference>
<feature type="region of interest" description="Disordered" evidence="4">
    <location>
        <begin position="554"/>
        <end position="633"/>
    </location>
</feature>
<keyword evidence="3" id="KW-0902">Two-component regulatory system</keyword>
<proteinExistence type="predicted"/>
<evidence type="ECO:0000256" key="2">
    <source>
        <dbReference type="ARBA" id="ARBA00022777"/>
    </source>
</evidence>
<evidence type="ECO:0000256" key="1">
    <source>
        <dbReference type="ARBA" id="ARBA00022679"/>
    </source>
</evidence>
<organism evidence="6">
    <name type="scientific">Tanacetum cinerariifolium</name>
    <name type="common">Dalmatian daisy</name>
    <name type="synonym">Chrysanthemum cinerariifolium</name>
    <dbReference type="NCBI Taxonomy" id="118510"/>
    <lineage>
        <taxon>Eukaryota</taxon>
        <taxon>Viridiplantae</taxon>
        <taxon>Streptophyta</taxon>
        <taxon>Embryophyta</taxon>
        <taxon>Tracheophyta</taxon>
        <taxon>Spermatophyta</taxon>
        <taxon>Magnoliopsida</taxon>
        <taxon>eudicotyledons</taxon>
        <taxon>Gunneridae</taxon>
        <taxon>Pentapetalae</taxon>
        <taxon>asterids</taxon>
        <taxon>campanulids</taxon>
        <taxon>Asterales</taxon>
        <taxon>Asteraceae</taxon>
        <taxon>Asteroideae</taxon>
        <taxon>Anthemideae</taxon>
        <taxon>Anthemidinae</taxon>
        <taxon>Tanacetum</taxon>
    </lineage>
</organism>
<evidence type="ECO:0000259" key="5">
    <source>
        <dbReference type="Pfam" id="PF02702"/>
    </source>
</evidence>
<feature type="compositionally biased region" description="Basic residues" evidence="4">
    <location>
        <begin position="724"/>
        <end position="733"/>
    </location>
</feature>
<name>A0A699GDU2_TANCI</name>
<feature type="domain" description="Signal transduction histidine kinase osmosensitive K+ channel sensor N-terminal" evidence="5">
    <location>
        <begin position="28"/>
        <end position="236"/>
    </location>
</feature>
<feature type="compositionally biased region" description="Basic residues" evidence="4">
    <location>
        <begin position="554"/>
        <end position="565"/>
    </location>
</feature>
<feature type="compositionally biased region" description="Low complexity" evidence="4">
    <location>
        <begin position="703"/>
        <end position="718"/>
    </location>
</feature>
<feature type="compositionally biased region" description="Basic and acidic residues" evidence="4">
    <location>
        <begin position="891"/>
        <end position="902"/>
    </location>
</feature>
<dbReference type="Pfam" id="PF02702">
    <property type="entry name" value="KdpD"/>
    <property type="match status" value="1"/>
</dbReference>
<comment type="caution">
    <text evidence="6">The sequence shown here is derived from an EMBL/GenBank/DDBJ whole genome shotgun (WGS) entry which is preliminary data.</text>
</comment>
<feature type="compositionally biased region" description="Low complexity" evidence="4">
    <location>
        <begin position="566"/>
        <end position="575"/>
    </location>
</feature>
<feature type="compositionally biased region" description="Basic residues" evidence="4">
    <location>
        <begin position="576"/>
        <end position="585"/>
    </location>
</feature>
<dbReference type="InterPro" id="IPR003852">
    <property type="entry name" value="Sig_transdc_His_kinase_KdpD_N"/>
</dbReference>
<dbReference type="PANTHER" id="PTHR45569">
    <property type="entry name" value="SENSOR PROTEIN KDPD"/>
    <property type="match status" value="1"/>
</dbReference>
<dbReference type="FunFam" id="3.40.50.300:FF:000483">
    <property type="entry name" value="Sensor histidine kinase KdpD"/>
    <property type="match status" value="1"/>
</dbReference>
<dbReference type="GO" id="GO:0000155">
    <property type="term" value="F:phosphorelay sensor kinase activity"/>
    <property type="evidence" value="ECO:0007669"/>
    <property type="project" value="InterPro"/>
</dbReference>
<keyword evidence="2" id="KW-0418">Kinase</keyword>
<feature type="compositionally biased region" description="Basic residues" evidence="4">
    <location>
        <begin position="1847"/>
        <end position="1860"/>
    </location>
</feature>
<evidence type="ECO:0000256" key="3">
    <source>
        <dbReference type="ARBA" id="ARBA00023012"/>
    </source>
</evidence>
<sequence length="2269" mass="245112">MSIPHESQRPDPDALLAQVQAHERRAARGKLRIYFGASAGVGKTYAMLAAARKLQADGQPVLVGVVETHGRGETAAMLAGLEVLPPRAVDYRGRVLSEFDLDAALERQPPLILMDELAHSNAPGSRHPKRWQDVEELRDAGIDVLTTVNVQHLESLNDVVGGITGIRVGETVPDTVFDQADEVVLVDVPADELLARLKSGKVYQAPQAERASKNFFRKGNLIALRELALRRTADRIEDDVRAYRVEQSIADIWKTGAALLACVGPRPGAEHTVRSTARLAGQLGTGWHAIYVETPALQKLPGARREQILRTLKLAEDLGATTAVVPGRDVALAAVEYARSHNLSKLVLGRARGALPGWPWRTPHLKRLAHYAPDLDLIEIGVASTGAPFASGRVAADQQGDHASAARHRLRSGRGGQPRHCAGGHAAAAMARPGQYRHAVPAGRAADGRAVRTRTVRAGHVRERGVFRLFLRRAALQLCRLRFPVRDHVHGDAGRGADHRPPDVRAALPGARGGAARNAFALAVRIRPRTVRRPADGADFRHHAHLYRECVPRQRHAAAARRRRPPAAAAGGPPRHAARRGHRPVGVRQCGERGFGHRHPAGQPPVLPAAGGADAHARRAGHRAAGPALDTDPGTAPAARYVCRAGRHCARTRALHRGGAKCAGEHGVRAAAQFAAGRAVARCAHAADVPGGPVRIAGRRAAAAARRPARSGRGAARRGAAHERHGRQPARHGAHPERRSQAQFAMAAAGRSRGQRPARQRVAAAGTHGAHRAAARPAAAALRCGADRAGAVQPGGKRRQVHAARVYHRDRRGAAWRMDQRHRVRRRTWAAAGARGGDLREVCARRARVGQAGRGPGPGDLPRHHPPLRARRAGGGGLAGVRIGHAAAGPDRCRHPQARPDRAGPGPARRRRHRLRDRPAQMVHGARDRAVGARQRGGQDPRARRRRRRLSDQAVWGGRAAGPGTRHAAPPAPADGRQGGIDRVWRRGRGFAEPARDARRRKRAPDAHRVPAAGGPGGQCGPGDDQPAAAARRVGTVAVGKRPLPAHLHGPPAPQAGSRSHAAAVSADRDGGRSIDGERVHAVGHQLADDGDRLPVLPQAFRLGIQPRELGKGVGKAREPLAARFLVVVLDRTARVHDLVGAHGGVADENELGVGRFLGALDMVVHRAAHVEQHQHLDVVLALRPHFQVEEAGIAGRGVDGGVERQFVVRAFARELAQPPQRHLDVAGADFALAVVVLERALFPHFDRRAVAALAADADTLGIGAAMAERRRAAGADPLAAAFLALHALHQPVERNVALFVEMGGDALEVQTEGAVELVVVGFVLHQRQARQVVKIVERGIDDVLLHRLEQGQKLLDRDRDFGVLEGEEKIDQHVTPRSTVGPRHLHQALEQVHVLLVLEQGAVQRRHDGLVVRAVQRFRGDVFGHQEFQPVEEFGGGRLFLQARHIAHGVKRLQRLRQQLLFQVRVMHFDDARHGLAVGELDVVEEAAAQEGVRQFLLVVGRDDHQRAVHGAHHLARFVHVELHAIELAQQVVGEFDVGLVDFVDQEHHGRRRRKRLPQHALDDVVLDVAHALVAQLRVAQARDGVVFVQPLLGLGGGLDVPLHQRHVQRGRHFLGQHGLAGARLALDQQRTLQGEGGVDGQFEVSGGDVLVGTFEAGSGWHAWVSGGGMGWDEAEYSIAKDSITHLAKTMKKITALLVFAAMAQTSTGAEIVGNPQAAKAKIEMCIGCHGIPGYKATFPEVYQVPMIGGQGAKTLPTWPRSMPSKTGALNDYFPTPGRRPDLRGARRHHHRPRRRQCRQRQGAGRQIQLLYLPRQGLQHAARPQLSQAGGTAPRLPRACADRVQARRRRQRPQQRHHERPGQTLEPAGYQGPGRLPAYHASRGFFASAVTFVGSDGGKLLLRCDVALQKNRWRRVTSVRIGRFMDPAGAGKTTGRQALAGSDSADAALDCFDVRQAIGRGAGALGVPDHLAQAFHDGVLRRVGVVELEGEGGGGVADARWLVDRDLLVDRQVHRQMQKRIGLRAFDRVITAQRAVDIGQHVVVLGMVAHPGGRHAFERGQDGMGVLLAEHFAKEAAHIVGRGIEHDGAIVARAVAAFVAIGRPGQEPRQFLQGALVDVALEFDHDVERNPVFVPAPGVELGMVGQAQIDVIVARTHAQQKPDLLLAAIMAADFAFDKMVGHLVTQPVARATDDFDVLGPQTDFLFQLPIHRLLRRFSVLDTALWKLPRVLAHPLAPPHLVLGVKQDDADVGPKPFTIEHIAPQTFCD</sequence>
<feature type="compositionally biased region" description="Basic and acidic residues" evidence="4">
    <location>
        <begin position="1067"/>
        <end position="1076"/>
    </location>
</feature>